<dbReference type="EMBL" id="JH818407">
    <property type="protein sequence ID" value="EKC33294.1"/>
    <property type="molecule type" value="Genomic_DNA"/>
</dbReference>
<name>K1QQ44_MAGGI</name>
<sequence length="396" mass="44721">MISVDIPRLGYLVFQLVRTLANIGKPSNDLRSNTQLYNSPSLLPLTKKQRKLVTKHPGTISALQNGARMAIDECKFQFRNRRWNCPTQDVGNGGPIFGKILDKGNRETAFIYAITSAAVTHSVARACAEGSIYSCSCDYNLKQPSGKDWEWGGCSDNAKFGHKFSRKFVDVLEKGRDFRYMMNLHNNEAGRVHVSKEMKKGCKCHGMSGSCAIKTCWMRLPSFRDVGDRLKDRFDGASQVISGNEGSRILGSYCMGYTMALVHLCSVYVPSLLFYVYRVCTLWNRPNTGRKKKRYKSFQFAPVNPNHKKPGRRDLVYFDSSPSYCEKDTSIDFPGTYGRECNATSIGIDGCDLLCCGRGYVSKSYMVRERCSCIFRWCCDVKCEVCTRTKVLHTCK</sequence>
<dbReference type="GO" id="GO:0045165">
    <property type="term" value="P:cell fate commitment"/>
    <property type="evidence" value="ECO:0007669"/>
    <property type="project" value="TreeGrafter"/>
</dbReference>
<dbReference type="GO" id="GO:0030182">
    <property type="term" value="P:neuron differentiation"/>
    <property type="evidence" value="ECO:0007669"/>
    <property type="project" value="TreeGrafter"/>
</dbReference>
<evidence type="ECO:0000256" key="8">
    <source>
        <dbReference type="ARBA" id="ARBA00023288"/>
    </source>
</evidence>
<evidence type="ECO:0000313" key="10">
    <source>
        <dbReference type="EMBL" id="EKC33294.1"/>
    </source>
</evidence>
<keyword evidence="8" id="KW-0449">Lipoprotein</keyword>
<dbReference type="GO" id="GO:0005615">
    <property type="term" value="C:extracellular space"/>
    <property type="evidence" value="ECO:0007669"/>
    <property type="project" value="TreeGrafter"/>
</dbReference>
<evidence type="ECO:0000256" key="6">
    <source>
        <dbReference type="ARBA" id="ARBA00022687"/>
    </source>
</evidence>
<dbReference type="GO" id="GO:0005109">
    <property type="term" value="F:frizzled binding"/>
    <property type="evidence" value="ECO:0007669"/>
    <property type="project" value="TreeGrafter"/>
</dbReference>
<reference evidence="10" key="1">
    <citation type="journal article" date="2012" name="Nature">
        <title>The oyster genome reveals stress adaptation and complexity of shell formation.</title>
        <authorList>
            <person name="Zhang G."/>
            <person name="Fang X."/>
            <person name="Guo X."/>
            <person name="Li L."/>
            <person name="Luo R."/>
            <person name="Xu F."/>
            <person name="Yang P."/>
            <person name="Zhang L."/>
            <person name="Wang X."/>
            <person name="Qi H."/>
            <person name="Xiong Z."/>
            <person name="Que H."/>
            <person name="Xie Y."/>
            <person name="Holland P.W."/>
            <person name="Paps J."/>
            <person name="Zhu Y."/>
            <person name="Wu F."/>
            <person name="Chen Y."/>
            <person name="Wang J."/>
            <person name="Peng C."/>
            <person name="Meng J."/>
            <person name="Yang L."/>
            <person name="Liu J."/>
            <person name="Wen B."/>
            <person name="Zhang N."/>
            <person name="Huang Z."/>
            <person name="Zhu Q."/>
            <person name="Feng Y."/>
            <person name="Mount A."/>
            <person name="Hedgecock D."/>
            <person name="Xu Z."/>
            <person name="Liu Y."/>
            <person name="Domazet-Loso T."/>
            <person name="Du Y."/>
            <person name="Sun X."/>
            <person name="Zhang S."/>
            <person name="Liu B."/>
            <person name="Cheng P."/>
            <person name="Jiang X."/>
            <person name="Li J."/>
            <person name="Fan D."/>
            <person name="Wang W."/>
            <person name="Fu W."/>
            <person name="Wang T."/>
            <person name="Wang B."/>
            <person name="Zhang J."/>
            <person name="Peng Z."/>
            <person name="Li Y."/>
            <person name="Li N."/>
            <person name="Wang J."/>
            <person name="Chen M."/>
            <person name="He Y."/>
            <person name="Tan F."/>
            <person name="Song X."/>
            <person name="Zheng Q."/>
            <person name="Huang R."/>
            <person name="Yang H."/>
            <person name="Du X."/>
            <person name="Chen L."/>
            <person name="Yang M."/>
            <person name="Gaffney P.M."/>
            <person name="Wang S."/>
            <person name="Luo L."/>
            <person name="She Z."/>
            <person name="Ming Y."/>
            <person name="Huang W."/>
            <person name="Zhang S."/>
            <person name="Huang B."/>
            <person name="Zhang Y."/>
            <person name="Qu T."/>
            <person name="Ni P."/>
            <person name="Miao G."/>
            <person name="Wang J."/>
            <person name="Wang Q."/>
            <person name="Steinberg C.E."/>
            <person name="Wang H."/>
            <person name="Li N."/>
            <person name="Qian L."/>
            <person name="Zhang G."/>
            <person name="Li Y."/>
            <person name="Yang H."/>
            <person name="Liu X."/>
            <person name="Wang J."/>
            <person name="Yin Y."/>
            <person name="Wang J."/>
        </authorList>
    </citation>
    <scope>NUCLEOTIDE SEQUENCE [LARGE SCALE GENOMIC DNA]</scope>
    <source>
        <strain evidence="10">05x7-T-G4-1.051#20</strain>
    </source>
</reference>
<evidence type="ECO:0000256" key="7">
    <source>
        <dbReference type="ARBA" id="ARBA00023157"/>
    </source>
</evidence>
<accession>K1QQ44</accession>
<dbReference type="InParanoid" id="K1QQ44"/>
<dbReference type="InterPro" id="IPR043158">
    <property type="entry name" value="Wnt_C"/>
</dbReference>
<evidence type="ECO:0000256" key="5">
    <source>
        <dbReference type="ARBA" id="ARBA00022530"/>
    </source>
</evidence>
<dbReference type="GO" id="GO:0005125">
    <property type="term" value="F:cytokine activity"/>
    <property type="evidence" value="ECO:0007669"/>
    <property type="project" value="TreeGrafter"/>
</dbReference>
<dbReference type="FunCoup" id="K1QQ44">
    <property type="interactions" value="138"/>
</dbReference>
<dbReference type="CDD" id="cd19333">
    <property type="entry name" value="Wnt_Wnt1"/>
    <property type="match status" value="1"/>
</dbReference>
<dbReference type="PANTHER" id="PTHR12027">
    <property type="entry name" value="WNT RELATED"/>
    <property type="match status" value="1"/>
</dbReference>
<dbReference type="FunFam" id="3.30.2460.20:FF:000001">
    <property type="entry name" value="Wnt homolog"/>
    <property type="match status" value="1"/>
</dbReference>
<keyword evidence="4" id="KW-0964">Secreted</keyword>
<gene>
    <name evidence="10" type="ORF">CGI_10017080</name>
</gene>
<dbReference type="SMART" id="SM00097">
    <property type="entry name" value="WNT1"/>
    <property type="match status" value="1"/>
</dbReference>
<keyword evidence="7" id="KW-1015">Disulfide bond</keyword>
<dbReference type="HOGENOM" id="CLU_033039_1_1_1"/>
<dbReference type="InterPro" id="IPR005817">
    <property type="entry name" value="Wnt"/>
</dbReference>
<evidence type="ECO:0000256" key="1">
    <source>
        <dbReference type="ARBA" id="ARBA00004498"/>
    </source>
</evidence>
<comment type="similarity">
    <text evidence="2 9">Belongs to the Wnt family.</text>
</comment>
<evidence type="ECO:0000256" key="9">
    <source>
        <dbReference type="RuleBase" id="RU003500"/>
    </source>
</evidence>
<dbReference type="GO" id="GO:0060070">
    <property type="term" value="P:canonical Wnt signaling pathway"/>
    <property type="evidence" value="ECO:0007669"/>
    <property type="project" value="TreeGrafter"/>
</dbReference>
<dbReference type="PROSITE" id="PS00246">
    <property type="entry name" value="WNT1"/>
    <property type="match status" value="1"/>
</dbReference>
<dbReference type="InterPro" id="IPR018161">
    <property type="entry name" value="Wnt_CS"/>
</dbReference>
<dbReference type="PRINTS" id="PR01349">
    <property type="entry name" value="WNTPROTEIN"/>
</dbReference>
<comment type="function">
    <text evidence="9">Ligand for members of the frizzled family of seven transmembrane receptors.</text>
</comment>
<dbReference type="PANTHER" id="PTHR12027:SF91">
    <property type="entry name" value="PROTO-ONCOGENE WNT-1"/>
    <property type="match status" value="1"/>
</dbReference>
<organism evidence="10">
    <name type="scientific">Magallana gigas</name>
    <name type="common">Pacific oyster</name>
    <name type="synonym">Crassostrea gigas</name>
    <dbReference type="NCBI Taxonomy" id="29159"/>
    <lineage>
        <taxon>Eukaryota</taxon>
        <taxon>Metazoa</taxon>
        <taxon>Spiralia</taxon>
        <taxon>Lophotrochozoa</taxon>
        <taxon>Mollusca</taxon>
        <taxon>Bivalvia</taxon>
        <taxon>Autobranchia</taxon>
        <taxon>Pteriomorphia</taxon>
        <taxon>Ostreida</taxon>
        <taxon>Ostreoidea</taxon>
        <taxon>Ostreidae</taxon>
        <taxon>Magallana</taxon>
    </lineage>
</organism>
<dbReference type="Gene3D" id="3.30.2460.20">
    <property type="match status" value="1"/>
</dbReference>
<evidence type="ECO:0000256" key="3">
    <source>
        <dbReference type="ARBA" id="ARBA00022473"/>
    </source>
</evidence>
<keyword evidence="3 9" id="KW-0217">Developmental protein</keyword>
<keyword evidence="5" id="KW-0272">Extracellular matrix</keyword>
<evidence type="ECO:0000256" key="4">
    <source>
        <dbReference type="ARBA" id="ARBA00022525"/>
    </source>
</evidence>
<dbReference type="AlphaFoldDB" id="K1QQ44"/>
<comment type="subcellular location">
    <subcellularLocation>
        <location evidence="1 9">Secreted</location>
        <location evidence="1 9">Extracellular space</location>
        <location evidence="1 9">Extracellular matrix</location>
    </subcellularLocation>
</comment>
<evidence type="ECO:0000256" key="2">
    <source>
        <dbReference type="ARBA" id="ARBA00005683"/>
    </source>
</evidence>
<keyword evidence="6 9" id="KW-0879">Wnt signaling pathway</keyword>
<proteinExistence type="inferred from homology"/>
<dbReference type="Pfam" id="PF00110">
    <property type="entry name" value="wnt"/>
    <property type="match status" value="1"/>
</dbReference>
<protein>
    <recommendedName>
        <fullName evidence="9">Protein Wnt</fullName>
    </recommendedName>
</protein>